<evidence type="ECO:0000313" key="1">
    <source>
        <dbReference type="EMBL" id="AJQ96573.1"/>
    </source>
</evidence>
<dbReference type="HOGENOM" id="CLU_2601162_0_0_6"/>
<dbReference type="KEGG" id="gsn:YC6258_04541"/>
<evidence type="ECO:0000313" key="2">
    <source>
        <dbReference type="Proteomes" id="UP000032266"/>
    </source>
</evidence>
<gene>
    <name evidence="1" type="ORF">YC6258_04541</name>
</gene>
<protein>
    <submittedName>
        <fullName evidence="1">Uncharacterized protein</fullName>
    </submittedName>
</protein>
<organism evidence="1 2">
    <name type="scientific">Gynuella sunshinyii YC6258</name>
    <dbReference type="NCBI Taxonomy" id="1445510"/>
    <lineage>
        <taxon>Bacteria</taxon>
        <taxon>Pseudomonadati</taxon>
        <taxon>Pseudomonadota</taxon>
        <taxon>Gammaproteobacteria</taxon>
        <taxon>Oceanospirillales</taxon>
        <taxon>Saccharospirillaceae</taxon>
        <taxon>Gynuella</taxon>
    </lineage>
</organism>
<proteinExistence type="predicted"/>
<dbReference type="RefSeq" id="WP_044618557.1">
    <property type="nucleotide sequence ID" value="NZ_CP007142.1"/>
</dbReference>
<accession>A0A0C5VTC9</accession>
<keyword evidence="2" id="KW-1185">Reference proteome</keyword>
<dbReference type="AlphaFoldDB" id="A0A0C5VTC9"/>
<dbReference type="EMBL" id="CP007142">
    <property type="protein sequence ID" value="AJQ96573.1"/>
    <property type="molecule type" value="Genomic_DNA"/>
</dbReference>
<dbReference type="Proteomes" id="UP000032266">
    <property type="component" value="Chromosome"/>
</dbReference>
<name>A0A0C5VTC9_9GAMM</name>
<sequence length="79" mass="8290">MTTESTPNSCNAAGNPQLELIKRDLCATITMVNGGQAIALMLAESDDENAASIARMASGFLEHLSLKMDGIHAALSDIK</sequence>
<reference evidence="1 2" key="1">
    <citation type="submission" date="2014-01" db="EMBL/GenBank/DDBJ databases">
        <title>Full genme sequencing of cellulolytic bacterium Gynuella sunshinyii YC6258T gen. nov., sp. nov.</title>
        <authorList>
            <person name="Khan H."/>
            <person name="Chung E.J."/>
            <person name="Chung Y.R."/>
        </authorList>
    </citation>
    <scope>NUCLEOTIDE SEQUENCE [LARGE SCALE GENOMIC DNA]</scope>
    <source>
        <strain evidence="1 2">YC6258</strain>
    </source>
</reference>